<reference evidence="1 2" key="1">
    <citation type="journal article" date="2013" name="Genome Announc.">
        <title>Genome Sequence of Staphylococcus massiliensis Strain S46, Isolated from the Surface of Healthy Human Skin.</title>
        <authorList>
            <person name="Srivastav R."/>
            <person name="Singh A."/>
            <person name="Jangir P.K."/>
            <person name="Kumari C."/>
            <person name="Muduli S."/>
            <person name="Sharma R."/>
        </authorList>
    </citation>
    <scope>NUCLEOTIDE SEQUENCE [LARGE SCALE GENOMIC DNA]</scope>
    <source>
        <strain evidence="1 2">S46</strain>
    </source>
</reference>
<dbReference type="Proteomes" id="UP000009885">
    <property type="component" value="Unassembled WGS sequence"/>
</dbReference>
<accession>K9ALN7</accession>
<name>K9ALN7_9STAP</name>
<keyword evidence="2" id="KW-1185">Reference proteome</keyword>
<dbReference type="AlphaFoldDB" id="K9ALN7"/>
<sequence length="74" mass="8588">MTFKGWEVEIQCVVEDYDIVTNENTFAVIREEDTLGVILKEVDGYLKISNISYNGEVFVNHEEKRVLIKIDDGY</sequence>
<dbReference type="PATRIC" id="fig|1229783.3.peg.1197"/>
<comment type="caution">
    <text evidence="1">The sequence shown here is derived from an EMBL/GenBank/DDBJ whole genome shotgun (WGS) entry which is preliminary data.</text>
</comment>
<proteinExistence type="predicted"/>
<evidence type="ECO:0000313" key="2">
    <source>
        <dbReference type="Proteomes" id="UP000009885"/>
    </source>
</evidence>
<protein>
    <submittedName>
        <fullName evidence="1">Uncharacterized protein</fullName>
    </submittedName>
</protein>
<evidence type="ECO:0000313" key="1">
    <source>
        <dbReference type="EMBL" id="EKU48219.1"/>
    </source>
</evidence>
<gene>
    <name evidence="1" type="ORF">C273_05917</name>
</gene>
<dbReference type="EMBL" id="AMSQ01000007">
    <property type="protein sequence ID" value="EKU48219.1"/>
    <property type="molecule type" value="Genomic_DNA"/>
</dbReference>
<organism evidence="1 2">
    <name type="scientific">Staphylococcus massiliensis S46</name>
    <dbReference type="NCBI Taxonomy" id="1229783"/>
    <lineage>
        <taxon>Bacteria</taxon>
        <taxon>Bacillati</taxon>
        <taxon>Bacillota</taxon>
        <taxon>Bacilli</taxon>
        <taxon>Bacillales</taxon>
        <taxon>Staphylococcaceae</taxon>
        <taxon>Staphylococcus</taxon>
    </lineage>
</organism>
<dbReference type="RefSeq" id="WP_009383350.1">
    <property type="nucleotide sequence ID" value="NZ_AMSQ01000007.1"/>
</dbReference>
<dbReference type="STRING" id="1229783.C273_05917"/>